<dbReference type="InterPro" id="IPR010432">
    <property type="entry name" value="RDD"/>
</dbReference>
<dbReference type="PATRIC" id="fig|324602.8.peg.403"/>
<dbReference type="GO" id="GO:0016020">
    <property type="term" value="C:membrane"/>
    <property type="evidence" value="ECO:0007669"/>
    <property type="project" value="UniProtKB-SubCell"/>
</dbReference>
<dbReference type="Pfam" id="PF06271">
    <property type="entry name" value="RDD"/>
    <property type="match status" value="1"/>
</dbReference>
<dbReference type="AlphaFoldDB" id="A9WDJ7"/>
<evidence type="ECO:0000256" key="5">
    <source>
        <dbReference type="SAM" id="Phobius"/>
    </source>
</evidence>
<dbReference type="STRING" id="324602.Caur_0352"/>
<keyword evidence="4 5" id="KW-0472">Membrane</keyword>
<protein>
    <submittedName>
        <fullName evidence="7">RDD domain containing protein</fullName>
    </submittedName>
</protein>
<evidence type="ECO:0000259" key="6">
    <source>
        <dbReference type="Pfam" id="PF06271"/>
    </source>
</evidence>
<dbReference type="Proteomes" id="UP000002008">
    <property type="component" value="Chromosome"/>
</dbReference>
<gene>
    <name evidence="7" type="ordered locus">Caur_0352</name>
</gene>
<evidence type="ECO:0000313" key="7">
    <source>
        <dbReference type="EMBL" id="ABY33603.1"/>
    </source>
</evidence>
<dbReference type="eggNOG" id="COG1714">
    <property type="taxonomic scope" value="Bacteria"/>
</dbReference>
<dbReference type="InParanoid" id="A9WDJ7"/>
<dbReference type="EnsemblBacteria" id="ABY33603">
    <property type="protein sequence ID" value="ABY33603"/>
    <property type="gene ID" value="Caur_0352"/>
</dbReference>
<accession>A9WDJ7</accession>
<feature type="transmembrane region" description="Helical" evidence="5">
    <location>
        <begin position="33"/>
        <end position="55"/>
    </location>
</feature>
<comment type="subcellular location">
    <subcellularLocation>
        <location evidence="1">Membrane</location>
        <topology evidence="1">Multi-pass membrane protein</topology>
    </subcellularLocation>
</comment>
<name>A9WDJ7_CHLAA</name>
<keyword evidence="2 5" id="KW-0812">Transmembrane</keyword>
<dbReference type="PANTHER" id="PTHR38480:SF1">
    <property type="entry name" value="SLR0254 PROTEIN"/>
    <property type="match status" value="1"/>
</dbReference>
<dbReference type="HOGENOM" id="CLU_054176_1_0_0"/>
<evidence type="ECO:0000256" key="3">
    <source>
        <dbReference type="ARBA" id="ARBA00022989"/>
    </source>
</evidence>
<dbReference type="FunCoup" id="A9WDJ7">
    <property type="interactions" value="1"/>
</dbReference>
<feature type="domain" description="RDD" evidence="6">
    <location>
        <begin position="26"/>
        <end position="155"/>
    </location>
</feature>
<evidence type="ECO:0000256" key="2">
    <source>
        <dbReference type="ARBA" id="ARBA00022692"/>
    </source>
</evidence>
<proteinExistence type="predicted"/>
<dbReference type="PANTHER" id="PTHR38480">
    <property type="entry name" value="SLR0254 PROTEIN"/>
    <property type="match status" value="1"/>
</dbReference>
<organism evidence="7 8">
    <name type="scientific">Chloroflexus aurantiacus (strain ATCC 29366 / DSM 635 / J-10-fl)</name>
    <dbReference type="NCBI Taxonomy" id="324602"/>
    <lineage>
        <taxon>Bacteria</taxon>
        <taxon>Bacillati</taxon>
        <taxon>Chloroflexota</taxon>
        <taxon>Chloroflexia</taxon>
        <taxon>Chloroflexales</taxon>
        <taxon>Chloroflexineae</taxon>
        <taxon>Chloroflexaceae</taxon>
        <taxon>Chloroflexus</taxon>
    </lineage>
</organism>
<keyword evidence="3 5" id="KW-1133">Transmembrane helix</keyword>
<evidence type="ECO:0000256" key="1">
    <source>
        <dbReference type="ARBA" id="ARBA00004141"/>
    </source>
</evidence>
<dbReference type="KEGG" id="cau:Caur_0352"/>
<reference evidence="8" key="1">
    <citation type="journal article" date="2011" name="BMC Genomics">
        <title>Complete genome sequence of the filamentous anoxygenic phototrophic bacterium Chloroflexus aurantiacus.</title>
        <authorList>
            <person name="Tang K.H."/>
            <person name="Barry K."/>
            <person name="Chertkov O."/>
            <person name="Dalin E."/>
            <person name="Han C.S."/>
            <person name="Hauser L.J."/>
            <person name="Honchak B.M."/>
            <person name="Karbach L.E."/>
            <person name="Land M.L."/>
            <person name="Lapidus A."/>
            <person name="Larimer F.W."/>
            <person name="Mikhailova N."/>
            <person name="Pitluck S."/>
            <person name="Pierson B.K."/>
            <person name="Blankenship R.E."/>
        </authorList>
    </citation>
    <scope>NUCLEOTIDE SEQUENCE [LARGE SCALE GENOMIC DNA]</scope>
    <source>
        <strain evidence="8">ATCC 29366 / DSM 635 / J-10-fl</strain>
    </source>
</reference>
<evidence type="ECO:0000313" key="8">
    <source>
        <dbReference type="Proteomes" id="UP000002008"/>
    </source>
</evidence>
<dbReference type="EMBL" id="CP000909">
    <property type="protein sequence ID" value="ABY33603.1"/>
    <property type="molecule type" value="Genomic_DNA"/>
</dbReference>
<evidence type="ECO:0000256" key="4">
    <source>
        <dbReference type="ARBA" id="ARBA00023136"/>
    </source>
</evidence>
<dbReference type="RefSeq" id="WP_012256259.1">
    <property type="nucleotide sequence ID" value="NC_010175.1"/>
</dbReference>
<feature type="transmembrane region" description="Helical" evidence="5">
    <location>
        <begin position="122"/>
        <end position="142"/>
    </location>
</feature>
<keyword evidence="8" id="KW-1185">Reference proteome</keyword>
<sequence length="267" mass="29470">MNATPSWREPYLVVTPEGVQVVYTAAGLASRSLAAVVDYVIIITLLATSLVMIAANEGTSSANQDVILALLAILAFVVNWGYFVFFEWIWNGQTPGKRLLRLRVLREGGRPVDIGAIVVRNLMRAIDFLPLLYGIGLVTMFVDRYHRRLGDLTAGTVVVHEAMPLTLERVMQPVVVQLPPRAPDAPPTPLVPNVERLTAADLALLLEFLQRRDELQTEARSDLAAHLAAVLRQRLALPSGSGDPERFIEHVLREYHVAQAVISRQDG</sequence>
<feature type="transmembrane region" description="Helical" evidence="5">
    <location>
        <begin position="67"/>
        <end position="90"/>
    </location>
</feature>